<keyword evidence="1" id="KW-1133">Transmembrane helix</keyword>
<keyword evidence="1" id="KW-0812">Transmembrane</keyword>
<proteinExistence type="predicted"/>
<protein>
    <submittedName>
        <fullName evidence="2">Uncharacterized protein</fullName>
    </submittedName>
</protein>
<sequence length="255" mass="27770">MGPPPFAANVEGRSTIADADTTDRMNAAVIDDGIARLRVPVGTRQGMLLPHLHATTIKALLALLVATVALALLIHRLTFPMTNGHDSLQPLISHRRSLTMNDPHHDLRPHTAAPILFNVMAAVTAAFQQQLGGMCTEVNTIMGTVHSNMRDTVPELMRSQAAPLDGHDHDIRRLQDKTDTMAQDQKVLRDDLDAVQRSFAQAQTAQDTAIDLARLATYDRPADPSVFRIGCSHPIAFSEIEVAIADWVKDAGLES</sequence>
<gene>
    <name evidence="2" type="ORF">PCOR1329_LOCUS73090</name>
</gene>
<comment type="caution">
    <text evidence="2">The sequence shown here is derived from an EMBL/GenBank/DDBJ whole genome shotgun (WGS) entry which is preliminary data.</text>
</comment>
<name>A0ABN9X3R7_9DINO</name>
<dbReference type="EMBL" id="CAUYUJ010019820">
    <property type="protein sequence ID" value="CAK0893881.1"/>
    <property type="molecule type" value="Genomic_DNA"/>
</dbReference>
<reference evidence="2" key="1">
    <citation type="submission" date="2023-10" db="EMBL/GenBank/DDBJ databases">
        <authorList>
            <person name="Chen Y."/>
            <person name="Shah S."/>
            <person name="Dougan E. K."/>
            <person name="Thang M."/>
            <person name="Chan C."/>
        </authorList>
    </citation>
    <scope>NUCLEOTIDE SEQUENCE [LARGE SCALE GENOMIC DNA]</scope>
</reference>
<feature type="non-terminal residue" evidence="2">
    <location>
        <position position="255"/>
    </location>
</feature>
<keyword evidence="3" id="KW-1185">Reference proteome</keyword>
<evidence type="ECO:0000313" key="3">
    <source>
        <dbReference type="Proteomes" id="UP001189429"/>
    </source>
</evidence>
<accession>A0ABN9X3R7</accession>
<evidence type="ECO:0000313" key="2">
    <source>
        <dbReference type="EMBL" id="CAK0893881.1"/>
    </source>
</evidence>
<feature type="transmembrane region" description="Helical" evidence="1">
    <location>
        <begin position="56"/>
        <end position="74"/>
    </location>
</feature>
<dbReference type="Proteomes" id="UP001189429">
    <property type="component" value="Unassembled WGS sequence"/>
</dbReference>
<keyword evidence="1" id="KW-0472">Membrane</keyword>
<evidence type="ECO:0000256" key="1">
    <source>
        <dbReference type="SAM" id="Phobius"/>
    </source>
</evidence>
<organism evidence="2 3">
    <name type="scientific">Prorocentrum cordatum</name>
    <dbReference type="NCBI Taxonomy" id="2364126"/>
    <lineage>
        <taxon>Eukaryota</taxon>
        <taxon>Sar</taxon>
        <taxon>Alveolata</taxon>
        <taxon>Dinophyceae</taxon>
        <taxon>Prorocentrales</taxon>
        <taxon>Prorocentraceae</taxon>
        <taxon>Prorocentrum</taxon>
    </lineage>
</organism>